<proteinExistence type="predicted"/>
<name>A1ZJ94_MICM2</name>
<dbReference type="AlphaFoldDB" id="A1ZJ94"/>
<keyword evidence="2" id="KW-1185">Reference proteome</keyword>
<dbReference type="EMBL" id="AAWS01000010">
    <property type="protein sequence ID" value="EAY29630.1"/>
    <property type="molecule type" value="Genomic_DNA"/>
</dbReference>
<accession>A1ZJ94</accession>
<protein>
    <submittedName>
        <fullName evidence="1">Uncharacterized protein</fullName>
    </submittedName>
</protein>
<organism evidence="1 2">
    <name type="scientific">Microscilla marina ATCC 23134</name>
    <dbReference type="NCBI Taxonomy" id="313606"/>
    <lineage>
        <taxon>Bacteria</taxon>
        <taxon>Pseudomonadati</taxon>
        <taxon>Bacteroidota</taxon>
        <taxon>Cytophagia</taxon>
        <taxon>Cytophagales</taxon>
        <taxon>Microscillaceae</taxon>
        <taxon>Microscilla</taxon>
    </lineage>
</organism>
<dbReference type="Proteomes" id="UP000004095">
    <property type="component" value="Unassembled WGS sequence"/>
</dbReference>
<evidence type="ECO:0000313" key="2">
    <source>
        <dbReference type="Proteomes" id="UP000004095"/>
    </source>
</evidence>
<sequence length="39" mass="4691">MSVWFFFKNLWRNRGGDSLLLHLLWAASVLVQNTPFIRR</sequence>
<comment type="caution">
    <text evidence="1">The sequence shown here is derived from an EMBL/GenBank/DDBJ whole genome shotgun (WGS) entry which is preliminary data.</text>
</comment>
<evidence type="ECO:0000313" key="1">
    <source>
        <dbReference type="EMBL" id="EAY29630.1"/>
    </source>
</evidence>
<reference evidence="1 2" key="1">
    <citation type="submission" date="2007-01" db="EMBL/GenBank/DDBJ databases">
        <authorList>
            <person name="Haygood M."/>
            <person name="Podell S."/>
            <person name="Anderson C."/>
            <person name="Hopkinson B."/>
            <person name="Roe K."/>
            <person name="Barbeau K."/>
            <person name="Gaasterland T."/>
            <person name="Ferriera S."/>
            <person name="Johnson J."/>
            <person name="Kravitz S."/>
            <person name="Beeson K."/>
            <person name="Sutton G."/>
            <person name="Rogers Y.-H."/>
            <person name="Friedman R."/>
            <person name="Frazier M."/>
            <person name="Venter J.C."/>
        </authorList>
    </citation>
    <scope>NUCLEOTIDE SEQUENCE [LARGE SCALE GENOMIC DNA]</scope>
    <source>
        <strain evidence="1 2">ATCC 23134</strain>
    </source>
</reference>
<gene>
    <name evidence="1" type="ORF">M23134_00514</name>
</gene>